<gene>
    <name evidence="2" type="ORF">JG688_00015582</name>
</gene>
<keyword evidence="1" id="KW-0175">Coiled coil</keyword>
<comment type="caution">
    <text evidence="2">The sequence shown here is derived from an EMBL/GenBank/DDBJ whole genome shotgun (WGS) entry which is preliminary data.</text>
</comment>
<dbReference type="EMBL" id="JAENGY010001717">
    <property type="protein sequence ID" value="KAG6947384.1"/>
    <property type="molecule type" value="Genomic_DNA"/>
</dbReference>
<accession>A0A8J5IFI1</accession>
<feature type="coiled-coil region" evidence="1">
    <location>
        <begin position="23"/>
        <end position="57"/>
    </location>
</feature>
<organism evidence="2 3">
    <name type="scientific">Phytophthora aleatoria</name>
    <dbReference type="NCBI Taxonomy" id="2496075"/>
    <lineage>
        <taxon>Eukaryota</taxon>
        <taxon>Sar</taxon>
        <taxon>Stramenopiles</taxon>
        <taxon>Oomycota</taxon>
        <taxon>Peronosporomycetes</taxon>
        <taxon>Peronosporales</taxon>
        <taxon>Peronosporaceae</taxon>
        <taxon>Phytophthora</taxon>
    </lineage>
</organism>
<name>A0A8J5IFI1_9STRA</name>
<dbReference type="AlphaFoldDB" id="A0A8J5IFI1"/>
<reference evidence="2" key="1">
    <citation type="submission" date="2021-01" db="EMBL/GenBank/DDBJ databases">
        <title>Phytophthora aleatoria, a newly-described species from Pinus radiata is distinct from Phytophthora cactorum isolates based on comparative genomics.</title>
        <authorList>
            <person name="Mcdougal R."/>
            <person name="Panda P."/>
            <person name="Williams N."/>
            <person name="Studholme D.J."/>
        </authorList>
    </citation>
    <scope>NUCLEOTIDE SEQUENCE</scope>
    <source>
        <strain evidence="2">NZFS 4037</strain>
    </source>
</reference>
<proteinExistence type="predicted"/>
<dbReference type="Proteomes" id="UP000709295">
    <property type="component" value="Unassembled WGS sequence"/>
</dbReference>
<evidence type="ECO:0000313" key="2">
    <source>
        <dbReference type="EMBL" id="KAG6947384.1"/>
    </source>
</evidence>
<protein>
    <submittedName>
        <fullName evidence="2">Uncharacterized protein</fullName>
    </submittedName>
</protein>
<sequence>MVDCERSPSRKDNPRPKKRIPTYVIRKEEARALEEEVQALHKQLAALQDAKDTASIKLSTTKNQILREYLHTQELVIASTSAMIFSHLSSQPGNPIKTHIHLPKHQAARRETLVNMKNDKFRQCYAYLAARSRSLDMTKDHFSVDQYEDTDGNLICQRFDVTHFHGVKSLKQVYDALVFFMFNIEISISETLGDITVRDDYDIVDNGAYISNHRLVSNHDIVTSEVNAATFAQHFDGPNPFESSTCALLATDTVDEDDLHPYNSLEFVRRDVSAALVLTEELKKSAGSEKSSSDWSQDDSEGEEECVVVMRCVVFTKIHNPNFEVPENALIDISERVTQWAKVMVQTIQDVIDTQS</sequence>
<keyword evidence="3" id="KW-1185">Reference proteome</keyword>
<evidence type="ECO:0000313" key="3">
    <source>
        <dbReference type="Proteomes" id="UP000709295"/>
    </source>
</evidence>
<evidence type="ECO:0000256" key="1">
    <source>
        <dbReference type="SAM" id="Coils"/>
    </source>
</evidence>